<gene>
    <name evidence="1" type="ORF">CLV58_12013</name>
</gene>
<dbReference type="Proteomes" id="UP000238375">
    <property type="component" value="Unassembled WGS sequence"/>
</dbReference>
<dbReference type="AlphaFoldDB" id="A0A2T0SH75"/>
<accession>A0A2T0SH75</accession>
<name>A0A2T0SH75_9BACT</name>
<dbReference type="PROSITE" id="PS51257">
    <property type="entry name" value="PROKAR_LIPOPROTEIN"/>
    <property type="match status" value="1"/>
</dbReference>
<protein>
    <submittedName>
        <fullName evidence="1">Uncharacterized protein</fullName>
    </submittedName>
</protein>
<proteinExistence type="predicted"/>
<reference evidence="1 2" key="1">
    <citation type="submission" date="2018-03" db="EMBL/GenBank/DDBJ databases">
        <title>Genomic Encyclopedia of Archaeal and Bacterial Type Strains, Phase II (KMG-II): from individual species to whole genera.</title>
        <authorList>
            <person name="Goeker M."/>
        </authorList>
    </citation>
    <scope>NUCLEOTIDE SEQUENCE [LARGE SCALE GENOMIC DNA]</scope>
    <source>
        <strain evidence="1 2">DSM 28354</strain>
    </source>
</reference>
<dbReference type="OrthoDB" id="980982at2"/>
<evidence type="ECO:0000313" key="1">
    <source>
        <dbReference type="EMBL" id="PRY32762.1"/>
    </source>
</evidence>
<dbReference type="RefSeq" id="WP_106139647.1">
    <property type="nucleotide sequence ID" value="NZ_PVTE01000020.1"/>
</dbReference>
<evidence type="ECO:0000313" key="2">
    <source>
        <dbReference type="Proteomes" id="UP000238375"/>
    </source>
</evidence>
<keyword evidence="2" id="KW-1185">Reference proteome</keyword>
<sequence length="181" mass="20222">MRRKQIQPYVLTIGMALLMMGCFNEPNYSNTPAIDFRSIFPYEIAAGSGVGQSRRDSIVITVGFKDGDGDLGVSLPVSKADSALYTSNGGWGNYRIRTFRLVRGQYQEVIIPVNTTLYFPDLTANKPKGPIEGTLDFSTIFQYGTSYQLYPVKFQIQIRDRALNVSNTIETDTISVPFPRN</sequence>
<organism evidence="1 2">
    <name type="scientific">Spirosoma oryzae</name>
    <dbReference type="NCBI Taxonomy" id="1469603"/>
    <lineage>
        <taxon>Bacteria</taxon>
        <taxon>Pseudomonadati</taxon>
        <taxon>Bacteroidota</taxon>
        <taxon>Cytophagia</taxon>
        <taxon>Cytophagales</taxon>
        <taxon>Cytophagaceae</taxon>
        <taxon>Spirosoma</taxon>
    </lineage>
</organism>
<comment type="caution">
    <text evidence="1">The sequence shown here is derived from an EMBL/GenBank/DDBJ whole genome shotgun (WGS) entry which is preliminary data.</text>
</comment>
<dbReference type="EMBL" id="PVTE01000020">
    <property type="protein sequence ID" value="PRY32762.1"/>
    <property type="molecule type" value="Genomic_DNA"/>
</dbReference>